<evidence type="ECO:0000313" key="2">
    <source>
        <dbReference type="Proteomes" id="UP001206895"/>
    </source>
</evidence>
<gene>
    <name evidence="1" type="ORF">LX13_001425</name>
</gene>
<name>A0ABT1HFD6_9NOCA</name>
<sequence>MSIDDQPFRVRDIGLPASITPREVPHHYRRVHRAVYASPGLTLGPVETIRAAWLRAGPESVVGGVSAAVLHGATFFDHGDNVELVRAPTGQGRTRTQVRIVRTDLDPRDVVIVDGMPVTSVIRTAYDLGRRGPAWLGLAHLDDLTRSTDLDLGVLWRYVVDHPAVRGIRQLRGLIPWIDPNAESSGESYMRHLVLAQGLPRPETQVKVYDETGRTVAKLDHAYREEKIAFEFDGFDYHYSDDQRAADARRDRETARLGWHTEHRNSVELSTDPFEFIGRLELLLEQRARRRR</sequence>
<proteinExistence type="predicted"/>
<dbReference type="RefSeq" id="WP_253660661.1">
    <property type="nucleotide sequence ID" value="NZ_BAAAJQ010000001.1"/>
</dbReference>
<keyword evidence="2" id="KW-1185">Reference proteome</keyword>
<evidence type="ECO:0000313" key="1">
    <source>
        <dbReference type="EMBL" id="MCP2175606.1"/>
    </source>
</evidence>
<accession>A0ABT1HFD6</accession>
<dbReference type="Proteomes" id="UP001206895">
    <property type="component" value="Unassembled WGS sequence"/>
</dbReference>
<dbReference type="EMBL" id="JAMTCJ010000002">
    <property type="protein sequence ID" value="MCP2175606.1"/>
    <property type="molecule type" value="Genomic_DNA"/>
</dbReference>
<protein>
    <submittedName>
        <fullName evidence="1">Transcriptional regulator, AbiEi antitoxin, Type IV TA system</fullName>
    </submittedName>
</protein>
<organism evidence="1 2">
    <name type="scientific">Williamsia maris</name>
    <dbReference type="NCBI Taxonomy" id="72806"/>
    <lineage>
        <taxon>Bacteria</taxon>
        <taxon>Bacillati</taxon>
        <taxon>Actinomycetota</taxon>
        <taxon>Actinomycetes</taxon>
        <taxon>Mycobacteriales</taxon>
        <taxon>Nocardiaceae</taxon>
        <taxon>Williamsia</taxon>
    </lineage>
</organism>
<reference evidence="1 2" key="1">
    <citation type="submission" date="2022-06" db="EMBL/GenBank/DDBJ databases">
        <title>Genomic Encyclopedia of Archaeal and Bacterial Type Strains, Phase II (KMG-II): from individual species to whole genera.</title>
        <authorList>
            <person name="Goeker M."/>
        </authorList>
    </citation>
    <scope>NUCLEOTIDE SEQUENCE [LARGE SCALE GENOMIC DNA]</scope>
    <source>
        <strain evidence="1 2">DSM 44693</strain>
    </source>
</reference>
<comment type="caution">
    <text evidence="1">The sequence shown here is derived from an EMBL/GenBank/DDBJ whole genome shotgun (WGS) entry which is preliminary data.</text>
</comment>